<protein>
    <submittedName>
        <fullName evidence="1">Uncharacterized protein</fullName>
    </submittedName>
</protein>
<evidence type="ECO:0000313" key="2">
    <source>
        <dbReference type="Proteomes" id="UP000464178"/>
    </source>
</evidence>
<gene>
    <name evidence="1" type="ORF">SOIL9_03880</name>
</gene>
<evidence type="ECO:0000313" key="1">
    <source>
        <dbReference type="EMBL" id="VTR98097.1"/>
    </source>
</evidence>
<dbReference type="Proteomes" id="UP000464178">
    <property type="component" value="Chromosome"/>
</dbReference>
<dbReference type="EMBL" id="LR593886">
    <property type="protein sequence ID" value="VTR98097.1"/>
    <property type="molecule type" value="Genomic_DNA"/>
</dbReference>
<name>A0A6P2DCL5_9BACT</name>
<keyword evidence="2" id="KW-1185">Reference proteome</keyword>
<dbReference type="KEGG" id="gms:SOIL9_03880"/>
<dbReference type="AlphaFoldDB" id="A0A6P2DCL5"/>
<sequence length="220" mass="23843">MAVCNKGAPVTEAEWLASKDPYLMMLGAPRGAFTPRKLRLFACAVSRRLWNRFDQEAIRRAVELAELVADERAPANKLQPACDAAFKSVRRREAIRAPWAAANSADPNARHAAVACATQAGMTGLRKAGVTAIFREVFGNPFRAVPLDRRWLTADVVALARSAYEERALPSGELDSVRLAVLADAVEEAGCSDVSLLDHLRGPGPHVRGCWGLDSLLGKK</sequence>
<accession>A0A6P2DCL5</accession>
<organism evidence="1 2">
    <name type="scientific">Gemmata massiliana</name>
    <dbReference type="NCBI Taxonomy" id="1210884"/>
    <lineage>
        <taxon>Bacteria</taxon>
        <taxon>Pseudomonadati</taxon>
        <taxon>Planctomycetota</taxon>
        <taxon>Planctomycetia</taxon>
        <taxon>Gemmatales</taxon>
        <taxon>Gemmataceae</taxon>
        <taxon>Gemmata</taxon>
    </lineage>
</organism>
<reference evidence="1 2" key="1">
    <citation type="submission" date="2019-05" db="EMBL/GenBank/DDBJ databases">
        <authorList>
            <consortium name="Science for Life Laboratories"/>
        </authorList>
    </citation>
    <scope>NUCLEOTIDE SEQUENCE [LARGE SCALE GENOMIC DNA]</scope>
    <source>
        <strain evidence="1">Soil9</strain>
    </source>
</reference>
<proteinExistence type="predicted"/>